<dbReference type="Pfam" id="PF00004">
    <property type="entry name" value="AAA"/>
    <property type="match status" value="1"/>
</dbReference>
<proteinExistence type="inferred from homology"/>
<dbReference type="SMART" id="SM00382">
    <property type="entry name" value="AAA"/>
    <property type="match status" value="1"/>
</dbReference>
<dbReference type="Gene3D" id="1.10.8.60">
    <property type="match status" value="1"/>
</dbReference>
<dbReference type="Pfam" id="PF17862">
    <property type="entry name" value="AAA_lid_3"/>
    <property type="match status" value="1"/>
</dbReference>
<dbReference type="GO" id="GO:0016887">
    <property type="term" value="F:ATP hydrolysis activity"/>
    <property type="evidence" value="ECO:0007669"/>
    <property type="project" value="InterPro"/>
</dbReference>
<dbReference type="Gene3D" id="1.20.58.80">
    <property type="entry name" value="Phosphotransferase system, lactose/cellobiose-type IIA subunit"/>
    <property type="match status" value="1"/>
</dbReference>
<dbReference type="GO" id="GO:0051013">
    <property type="term" value="P:microtubule severing"/>
    <property type="evidence" value="ECO:0007669"/>
    <property type="project" value="UniProtKB-UniRule"/>
</dbReference>
<dbReference type="InterPro" id="IPR003593">
    <property type="entry name" value="AAA+_ATPase"/>
</dbReference>
<dbReference type="SMART" id="SM01052">
    <property type="entry name" value="CAP_GLY"/>
    <property type="match status" value="1"/>
</dbReference>
<evidence type="ECO:0000313" key="14">
    <source>
        <dbReference type="EMBL" id="KAF4676316.1"/>
    </source>
</evidence>
<dbReference type="Gene3D" id="2.30.30.190">
    <property type="entry name" value="CAP Gly-rich-like domain"/>
    <property type="match status" value="1"/>
</dbReference>
<dbReference type="Gene3D" id="3.10.20.90">
    <property type="entry name" value="Phosphatidylinositol 3-kinase Catalytic Subunit, Chain A, domain 1"/>
    <property type="match status" value="1"/>
</dbReference>
<dbReference type="PROSITE" id="PS50053">
    <property type="entry name" value="UBIQUITIN_2"/>
    <property type="match status" value="1"/>
</dbReference>
<comment type="similarity">
    <text evidence="9">Belongs to the AAA ATPase family. Katanin p60 subunit A1 subfamily.</text>
</comment>
<dbReference type="FunFam" id="3.40.50.300:FF:000159">
    <property type="entry name" value="Katanin p60 ATPase-containing subunit A1"/>
    <property type="match status" value="1"/>
</dbReference>
<keyword evidence="6" id="KW-0143">Chaperone</keyword>
<dbReference type="Gene3D" id="3.40.50.300">
    <property type="entry name" value="P-loop containing nucleotide triphosphate hydrolases"/>
    <property type="match status" value="1"/>
</dbReference>
<dbReference type="Proteomes" id="UP000570595">
    <property type="component" value="Unassembled WGS sequence"/>
</dbReference>
<dbReference type="CDD" id="cd01789">
    <property type="entry name" value="Ubl_TBCB"/>
    <property type="match status" value="1"/>
</dbReference>
<dbReference type="OrthoDB" id="5334845at2759"/>
<keyword evidence="3 9" id="KW-0493">Microtubule</keyword>
<dbReference type="EMBL" id="JABAHT010000001">
    <property type="protein sequence ID" value="KAF4671379.1"/>
    <property type="molecule type" value="Genomic_DNA"/>
</dbReference>
<evidence type="ECO:0000256" key="10">
    <source>
        <dbReference type="SAM" id="MobiDB-lite"/>
    </source>
</evidence>
<dbReference type="Pfam" id="PF01302">
    <property type="entry name" value="CAP_GLY"/>
    <property type="match status" value="1"/>
</dbReference>
<dbReference type="Pfam" id="PF14560">
    <property type="entry name" value="Ubiquitin_2"/>
    <property type="match status" value="1"/>
</dbReference>
<dbReference type="GO" id="GO:0043014">
    <property type="term" value="F:alpha-tubulin binding"/>
    <property type="evidence" value="ECO:0007669"/>
    <property type="project" value="InterPro"/>
</dbReference>
<name>A0A7J6MXZ9_PEROL</name>
<dbReference type="AlphaFoldDB" id="A0A7J6MXZ9"/>
<dbReference type="Proteomes" id="UP000572268">
    <property type="component" value="Unassembled WGS sequence"/>
</dbReference>
<dbReference type="InterPro" id="IPR027417">
    <property type="entry name" value="P-loop_NTPase"/>
</dbReference>
<keyword evidence="5 9" id="KW-0067">ATP-binding</keyword>
<dbReference type="GO" id="GO:0008568">
    <property type="term" value="F:microtubule severing ATPase activity"/>
    <property type="evidence" value="ECO:0007669"/>
    <property type="project" value="UniProtKB-EC"/>
</dbReference>
<dbReference type="PANTHER" id="PTHR23074:SF19">
    <property type="entry name" value="KATANIN P60 ATPASE-CONTAINING SUBUNIT A1"/>
    <property type="match status" value="1"/>
</dbReference>
<evidence type="ECO:0000256" key="9">
    <source>
        <dbReference type="HAMAP-Rule" id="MF_03023"/>
    </source>
</evidence>
<dbReference type="EC" id="5.6.1.1" evidence="9"/>
<dbReference type="SUPFAM" id="SSF54236">
    <property type="entry name" value="Ubiquitin-like"/>
    <property type="match status" value="1"/>
</dbReference>
<dbReference type="EMBL" id="JABANN010000003">
    <property type="protein sequence ID" value="KAF4676316.1"/>
    <property type="molecule type" value="Genomic_DNA"/>
</dbReference>
<organism evidence="14 16">
    <name type="scientific">Perkinsus olseni</name>
    <name type="common">Perkinsus atlanticus</name>
    <dbReference type="NCBI Taxonomy" id="32597"/>
    <lineage>
        <taxon>Eukaryota</taxon>
        <taxon>Sar</taxon>
        <taxon>Alveolata</taxon>
        <taxon>Perkinsozoa</taxon>
        <taxon>Perkinsea</taxon>
        <taxon>Perkinsida</taxon>
        <taxon>Perkinsidae</taxon>
        <taxon>Perkinsus</taxon>
    </lineage>
</organism>
<evidence type="ECO:0000256" key="6">
    <source>
        <dbReference type="ARBA" id="ARBA00023186"/>
    </source>
</evidence>
<dbReference type="GO" id="GO:0008017">
    <property type="term" value="F:microtubule binding"/>
    <property type="evidence" value="ECO:0007669"/>
    <property type="project" value="UniProtKB-UniRule"/>
</dbReference>
<comment type="caution">
    <text evidence="14">The sequence shown here is derived from an EMBL/GenBank/DDBJ whole genome shotgun (WGS) entry which is preliminary data.</text>
</comment>
<dbReference type="InterPro" id="IPR050304">
    <property type="entry name" value="MT-severing_AAA_ATPase"/>
</dbReference>
<comment type="subcellular location">
    <subcellularLocation>
        <location evidence="1 9">Cytoplasm</location>
        <location evidence="1 9">Cytoskeleton</location>
    </subcellularLocation>
</comment>
<evidence type="ECO:0000256" key="4">
    <source>
        <dbReference type="ARBA" id="ARBA00022741"/>
    </source>
</evidence>
<feature type="region of interest" description="Disordered" evidence="10">
    <location>
        <begin position="492"/>
        <end position="530"/>
    </location>
</feature>
<keyword evidence="8 9" id="KW-0413">Isomerase</keyword>
<evidence type="ECO:0000259" key="12">
    <source>
        <dbReference type="PROSITE" id="PS50245"/>
    </source>
</evidence>
<keyword evidence="2 9" id="KW-0963">Cytoplasm</keyword>
<reference evidence="15 16" key="1">
    <citation type="submission" date="2020-04" db="EMBL/GenBank/DDBJ databases">
        <title>Perkinsus olseni comparative genomics.</title>
        <authorList>
            <person name="Bogema D.R."/>
        </authorList>
    </citation>
    <scope>NUCLEOTIDE SEQUENCE [LARGE SCALE GENOMIC DNA]</scope>
    <source>
        <strain evidence="13">ATCC PRA-179</strain>
        <strain evidence="14">ATCC PRA-31</strain>
    </source>
</reference>
<sequence>MGRCDSLSGSFIVTESDDRGTNQVSQPGVAKADSEVDYLAMSVARMRLMDAGCFVGWILAVDPTSVFGSAKYSYGLRASCVIHGYCRPLLIEIPRNRRNGLDDLVGAPLPDLRWEMESGEESVDRLGVFLRFLVAQLVGVSVKLSKLKCLRPDRVVFERLDVLLKPAGCPSSGSEDRGIDDLEKTLARARNLAEIGLQSESLMQYDHVVLATINRHIKTLPASYTDEWLAVKTEISEEVAIVKSIAAEWAEIRRRCATRPPGAPTQPHALADDGELHWSSAKLISVWSVILTEEGALHWIALKVQEHASGGTSDSGGGIWSACERRGFLEHVYGPSGEGPDADLIMMLERDCVEKNPQVGWSSISGLESARQLLEEAVVLPLLMPEYFQGIRRPWKGVLLFGPPGTGKTMLAKAVATECDTTFFNVSCSTVTNKYRGDSEKLIRLLFEMARFYAPTTIFFDEIDSIGSKRGDPGEHEASRRVKSELLVQMDGVSSTEPVQQKQQDQDGQDPSSESGSVEEGTPPPKTVMVLGATNHPWEIDEALRRRLEKRIYIPLPDEEARLGMFKVNCSSIKLADDVDFRRLVKRTEGYSGADICSVCREASMMNLRDRLRKARTKGASGGGLDVDRLRAEVEGRPVTMGNFEQAVKNVQKSVGTEDLRNSPSMTMHPLTSGLRDYVTAADHTRYDGLADGFIRVDVTHSNLQARVHDATLSLDAPISSVKQKLYKRNGTTVDHMQLFLRRGDGSMIFLYDDKLTLRDFGAGNGDSIHIKDTDPYSVSAGGALENLELVDKYEMDDETYDKRTNTLRHYIREQRKINPKFKLKFGPQKTENESENAAVPERPPTPDNAKEKYAIGKRCEVNPGGRRGEVAYRGPLILGTWIGVRLDEPQGRSDGTGPDGKKYFDCPMGPGYGCFVRCENVSVGEEFAPTDPFAELSSEDEL</sequence>
<dbReference type="GO" id="GO:0005737">
    <property type="term" value="C:cytoplasm"/>
    <property type="evidence" value="ECO:0007669"/>
    <property type="project" value="UniProtKB-UniRule"/>
</dbReference>
<dbReference type="PROSITE" id="PS00674">
    <property type="entry name" value="AAA"/>
    <property type="match status" value="1"/>
</dbReference>
<evidence type="ECO:0000256" key="3">
    <source>
        <dbReference type="ARBA" id="ARBA00022701"/>
    </source>
</evidence>
<dbReference type="HAMAP" id="MF_03023">
    <property type="entry name" value="Katanin_p60_A1"/>
    <property type="match status" value="1"/>
</dbReference>
<feature type="domain" description="Ubiquitin-like" evidence="11">
    <location>
        <begin position="697"/>
        <end position="771"/>
    </location>
</feature>
<feature type="domain" description="CAP-Gly" evidence="12">
    <location>
        <begin position="880"/>
        <end position="918"/>
    </location>
</feature>
<keyword evidence="4 9" id="KW-0547">Nucleotide-binding</keyword>
<evidence type="ECO:0000256" key="8">
    <source>
        <dbReference type="ARBA" id="ARBA00023235"/>
    </source>
</evidence>
<feature type="binding site" evidence="9">
    <location>
        <begin position="402"/>
        <end position="409"/>
    </location>
    <ligand>
        <name>ATP</name>
        <dbReference type="ChEBI" id="CHEBI:30616"/>
    </ligand>
</feature>
<dbReference type="PANTHER" id="PTHR23074">
    <property type="entry name" value="AAA DOMAIN-CONTAINING"/>
    <property type="match status" value="1"/>
</dbReference>
<dbReference type="InterPro" id="IPR036859">
    <property type="entry name" value="CAP-Gly_dom_sf"/>
</dbReference>
<evidence type="ECO:0000256" key="1">
    <source>
        <dbReference type="ARBA" id="ARBA00004245"/>
    </source>
</evidence>
<dbReference type="InterPro" id="IPR041569">
    <property type="entry name" value="AAA_lid_3"/>
</dbReference>
<dbReference type="InterPro" id="IPR045172">
    <property type="entry name" value="TBCB_Ubl"/>
</dbReference>
<evidence type="ECO:0000313" key="15">
    <source>
        <dbReference type="Proteomes" id="UP000570595"/>
    </source>
</evidence>
<evidence type="ECO:0000313" key="16">
    <source>
        <dbReference type="Proteomes" id="UP000572268"/>
    </source>
</evidence>
<evidence type="ECO:0000256" key="7">
    <source>
        <dbReference type="ARBA" id="ARBA00023212"/>
    </source>
</evidence>
<evidence type="ECO:0000256" key="2">
    <source>
        <dbReference type="ARBA" id="ARBA00022490"/>
    </source>
</evidence>
<dbReference type="PROSITE" id="PS50245">
    <property type="entry name" value="CAP_GLY_2"/>
    <property type="match status" value="1"/>
</dbReference>
<dbReference type="InterPro" id="IPR003960">
    <property type="entry name" value="ATPase_AAA_CS"/>
</dbReference>
<accession>A0A7J6MXZ9</accession>
<dbReference type="InterPro" id="IPR028596">
    <property type="entry name" value="KATNA1"/>
</dbReference>
<comment type="function">
    <text evidence="9">Severs microtubules in an ATP-dependent manner. Microtubule severing may promote rapid reorganization of cellular microtubule arrays.</text>
</comment>
<dbReference type="InterPro" id="IPR000626">
    <property type="entry name" value="Ubiquitin-like_dom"/>
</dbReference>
<evidence type="ECO:0000259" key="11">
    <source>
        <dbReference type="PROSITE" id="PS50053"/>
    </source>
</evidence>
<dbReference type="GO" id="GO:0005524">
    <property type="term" value="F:ATP binding"/>
    <property type="evidence" value="ECO:0007669"/>
    <property type="project" value="UniProtKB-KW"/>
</dbReference>
<dbReference type="InterPro" id="IPR000938">
    <property type="entry name" value="CAP-Gly_domain"/>
</dbReference>
<dbReference type="InterPro" id="IPR029071">
    <property type="entry name" value="Ubiquitin-like_domsf"/>
</dbReference>
<gene>
    <name evidence="14" type="primary">KATNA1_2</name>
    <name evidence="9" type="synonym">KATNA1</name>
    <name evidence="14" type="ORF">FOL46_004917</name>
    <name evidence="13" type="ORF">FOZ61_000004</name>
</gene>
<dbReference type="InterPro" id="IPR003959">
    <property type="entry name" value="ATPase_AAA_core"/>
</dbReference>
<keyword evidence="7 9" id="KW-0206">Cytoskeleton</keyword>
<protein>
    <recommendedName>
        <fullName evidence="9">Katanin p60 ATPase-containing subunit A1</fullName>
        <shortName evidence="9">Katanin p60 subunit A1</shortName>
        <ecNumber evidence="9">5.6.1.1</ecNumber>
    </recommendedName>
    <alternativeName>
        <fullName evidence="9">p60 katanin</fullName>
    </alternativeName>
</protein>
<dbReference type="SUPFAM" id="SSF74924">
    <property type="entry name" value="Cap-Gly domain"/>
    <property type="match status" value="1"/>
</dbReference>
<dbReference type="GO" id="GO:0007023">
    <property type="term" value="P:post-chaperonin tubulin folding pathway"/>
    <property type="evidence" value="ECO:0007669"/>
    <property type="project" value="InterPro"/>
</dbReference>
<dbReference type="SUPFAM" id="SSF52540">
    <property type="entry name" value="P-loop containing nucleoside triphosphate hydrolases"/>
    <property type="match status" value="1"/>
</dbReference>
<dbReference type="GO" id="GO:0007021">
    <property type="term" value="P:tubulin complex assembly"/>
    <property type="evidence" value="ECO:0007669"/>
    <property type="project" value="InterPro"/>
</dbReference>
<feature type="region of interest" description="Disordered" evidence="10">
    <location>
        <begin position="827"/>
        <end position="851"/>
    </location>
</feature>
<evidence type="ECO:0000256" key="5">
    <source>
        <dbReference type="ARBA" id="ARBA00022840"/>
    </source>
</evidence>
<dbReference type="GO" id="GO:0005874">
    <property type="term" value="C:microtubule"/>
    <property type="evidence" value="ECO:0007669"/>
    <property type="project" value="UniProtKB-KW"/>
</dbReference>
<evidence type="ECO:0000313" key="13">
    <source>
        <dbReference type="EMBL" id="KAF4671379.1"/>
    </source>
</evidence>
<comment type="catalytic activity">
    <reaction evidence="9">
        <text>n ATP + n H2O + a microtubule = n ADP + n phosphate + (n+1) alpha/beta tubulin heterodimers.</text>
        <dbReference type="EC" id="5.6.1.1"/>
    </reaction>
</comment>